<gene>
    <name evidence="2" type="ORF">SAMN05216198_1381</name>
</gene>
<dbReference type="Gene3D" id="1.20.1420.60">
    <property type="match status" value="1"/>
</dbReference>
<accession>A0A1H1Q4D9</accession>
<proteinExistence type="predicted"/>
<dbReference type="EMBL" id="LT629748">
    <property type="protein sequence ID" value="SDS18368.1"/>
    <property type="molecule type" value="Genomic_DNA"/>
</dbReference>
<sequence>MSQTFSSVPFKTFETCIRTVPIRLRDYNAADPHVFSRAVSRVRNDLVVYGAYAYKELPGPLHVNHHIWQYAGQITSGGHEQFVANCGWSRNRQDELDTALGAIGATAHQQLFREVAAYINSSDAILADVMARGGFDHPEHGCVDPWLINKDNAFRELIRDQDLMALLCAWLKQHPAIQPVHDLQWKFSMSDLIEDNPLREARLAKSGQANRSFLKELTDNAPMKMTRHEYAASIAKRHGIELPRLAQGIWKDVINGEECLVAHYVKGKEDFVAIYSRSAAGLYQLRKKLFGQGLTMGRKLGIARIEYKEV</sequence>
<dbReference type="RefSeq" id="WP_090272632.1">
    <property type="nucleotide sequence ID" value="NZ_LT629748.1"/>
</dbReference>
<dbReference type="Proteomes" id="UP000243426">
    <property type="component" value="Chromosome I"/>
</dbReference>
<dbReference type="AlphaFoldDB" id="A0A1H1Q4D9"/>
<keyword evidence="3" id="KW-1185">Reference proteome</keyword>
<organism evidence="2 3">
    <name type="scientific">Halopseudomonas litoralis</name>
    <dbReference type="NCBI Taxonomy" id="797277"/>
    <lineage>
        <taxon>Bacteria</taxon>
        <taxon>Pseudomonadati</taxon>
        <taxon>Pseudomonadota</taxon>
        <taxon>Gammaproteobacteria</taxon>
        <taxon>Pseudomonadales</taxon>
        <taxon>Pseudomonadaceae</taxon>
        <taxon>Halopseudomonas</taxon>
    </lineage>
</organism>
<protein>
    <recommendedName>
        <fullName evidence="1">DNA mimic protein DMP19 C-terminal domain-containing protein</fullName>
    </recommendedName>
</protein>
<evidence type="ECO:0000313" key="2">
    <source>
        <dbReference type="EMBL" id="SDS18368.1"/>
    </source>
</evidence>
<name>A0A1H1Q4D9_9GAMM</name>
<feature type="domain" description="DNA mimic protein DMP19 C-terminal" evidence="1">
    <location>
        <begin position="56"/>
        <end position="174"/>
    </location>
</feature>
<dbReference type="Pfam" id="PF14300">
    <property type="entry name" value="DMP19"/>
    <property type="match status" value="1"/>
</dbReference>
<dbReference type="InterPro" id="IPR025402">
    <property type="entry name" value="DMP19_C"/>
</dbReference>
<dbReference type="OrthoDB" id="3720724at2"/>
<evidence type="ECO:0000313" key="3">
    <source>
        <dbReference type="Proteomes" id="UP000243426"/>
    </source>
</evidence>
<evidence type="ECO:0000259" key="1">
    <source>
        <dbReference type="Pfam" id="PF14300"/>
    </source>
</evidence>
<reference evidence="3" key="1">
    <citation type="submission" date="2016-10" db="EMBL/GenBank/DDBJ databases">
        <authorList>
            <person name="Varghese N."/>
            <person name="Submissions S."/>
        </authorList>
    </citation>
    <scope>NUCLEOTIDE SEQUENCE [LARGE SCALE GENOMIC DNA]</scope>
    <source>
        <strain evidence="3">2SM5</strain>
    </source>
</reference>